<dbReference type="Proteomes" id="UP000298588">
    <property type="component" value="Chromosome"/>
</dbReference>
<feature type="domain" description="AsmA" evidence="2">
    <location>
        <begin position="6"/>
        <end position="125"/>
    </location>
</feature>
<keyword evidence="4" id="KW-1185">Reference proteome</keyword>
<evidence type="ECO:0000313" key="3">
    <source>
        <dbReference type="EMBL" id="QCK84816.1"/>
    </source>
</evidence>
<dbReference type="PANTHER" id="PTHR30441">
    <property type="entry name" value="DUF748 DOMAIN-CONTAINING PROTEIN"/>
    <property type="match status" value="1"/>
</dbReference>
<organism evidence="3 4">
    <name type="scientific">Phreatobacter aquaticus</name>
    <dbReference type="NCBI Taxonomy" id="2570229"/>
    <lineage>
        <taxon>Bacteria</taxon>
        <taxon>Pseudomonadati</taxon>
        <taxon>Pseudomonadota</taxon>
        <taxon>Alphaproteobacteria</taxon>
        <taxon>Hyphomicrobiales</taxon>
        <taxon>Phreatobacteraceae</taxon>
        <taxon>Phreatobacter</taxon>
    </lineage>
</organism>
<feature type="compositionally biased region" description="Low complexity" evidence="1">
    <location>
        <begin position="614"/>
        <end position="631"/>
    </location>
</feature>
<feature type="region of interest" description="Disordered" evidence="1">
    <location>
        <begin position="610"/>
        <end position="638"/>
    </location>
</feature>
<evidence type="ECO:0000313" key="4">
    <source>
        <dbReference type="Proteomes" id="UP000298588"/>
    </source>
</evidence>
<dbReference type="PANTHER" id="PTHR30441:SF4">
    <property type="entry name" value="PROTEIN ASMA"/>
    <property type="match status" value="1"/>
</dbReference>
<protein>
    <submittedName>
        <fullName evidence="3">AsmA family protein</fullName>
    </submittedName>
</protein>
<evidence type="ECO:0000259" key="2">
    <source>
        <dbReference type="Pfam" id="PF05170"/>
    </source>
</evidence>
<gene>
    <name evidence="3" type="ORF">E8L99_02960</name>
</gene>
<dbReference type="GO" id="GO:0090313">
    <property type="term" value="P:regulation of protein targeting to membrane"/>
    <property type="evidence" value="ECO:0007669"/>
    <property type="project" value="TreeGrafter"/>
</dbReference>
<dbReference type="Pfam" id="PF05170">
    <property type="entry name" value="AsmA"/>
    <property type="match status" value="2"/>
</dbReference>
<dbReference type="GO" id="GO:0005886">
    <property type="term" value="C:plasma membrane"/>
    <property type="evidence" value="ECO:0007669"/>
    <property type="project" value="TreeGrafter"/>
</dbReference>
<reference evidence="3 4" key="1">
    <citation type="submission" date="2019-04" db="EMBL/GenBank/DDBJ databases">
        <title>Phreatobacter aquaticus sp. nov.</title>
        <authorList>
            <person name="Choi A."/>
            <person name="Baek K."/>
        </authorList>
    </citation>
    <scope>NUCLEOTIDE SEQUENCE [LARGE SCALE GENOMIC DNA]</scope>
    <source>
        <strain evidence="3 4">NMCR1094</strain>
    </source>
</reference>
<evidence type="ECO:0000256" key="1">
    <source>
        <dbReference type="SAM" id="MobiDB-lite"/>
    </source>
</evidence>
<proteinExistence type="predicted"/>
<dbReference type="AlphaFoldDB" id="A0A4D7QHA7"/>
<sequence length="638" mass="66926">MTIVGAAAVLLACVLALVPLIVPSESVRRIVVQELGQRLGVPVTVSGSVSISILPQLAVHLETIRIGAPDRPALATGDSVVGALRLLPLLTGQVSISDYVLVRPRIAIQVAGDGRSNWDAALDAVRQVSLQNRSGVPDFRIVDGEAAIVDEKTQQRIDLSAIELAVAWPGFERQANISGRFVLRGEATEISAIVARPLALLGGESSGLKMRFASAPLRGGFDGEVSSGDGTTASGLMTLDGPSLRTFLRWIGQNPGIGPALGSFALKGEVRISPNALAFSKVNAELDGNVADGALTVTLGGERPQVQGTLDAGRVNATPYFADLDVAPDHSRGWSRRPIDLSPIIASDLDLRLSAREVVIGSATFGRSAAAVVARNGRLTLTVGEAQAYGGDLRGALVIQPHASGFEARASLTVQRAQLGQGLGAWFGFRRLEGTANIQVALEARGAHMADFARTASGQATVSAVEGAVHGFNAEAILRRLERRPLASTGADARSGRTPYDRVAATLRIVNGVASTEDLVLDGPIIRVSMGGAIQLPARELDMHGIAMLKRSTREGNFELPFVVQGNWEDPFALPDPQSLIRRSGAAAPLRDVTRDRDALRAVLDAINRQGNQEAASEASPPVSSFAPFPAISKPGGN</sequence>
<feature type="domain" description="AsmA" evidence="2">
    <location>
        <begin position="312"/>
        <end position="518"/>
    </location>
</feature>
<dbReference type="InterPro" id="IPR052894">
    <property type="entry name" value="AsmA-related"/>
</dbReference>
<dbReference type="EMBL" id="CP039865">
    <property type="protein sequence ID" value="QCK84816.1"/>
    <property type="molecule type" value="Genomic_DNA"/>
</dbReference>
<name>A0A4D7QHA7_9HYPH</name>
<accession>A0A4D7QHA7</accession>
<dbReference type="InterPro" id="IPR007844">
    <property type="entry name" value="AsmA"/>
</dbReference>
<dbReference type="RefSeq" id="WP_137098150.1">
    <property type="nucleotide sequence ID" value="NZ_CP039865.1"/>
</dbReference>
<dbReference type="KEGG" id="paqt:E8L99_02960"/>
<dbReference type="OrthoDB" id="5439561at2"/>